<accession>A0A165IL36</accession>
<dbReference type="InParanoid" id="A0A165IL36"/>
<dbReference type="PANTHER" id="PTHR13500:SF0">
    <property type="entry name" value="NUCLEOLAR PRE-RIBOSOMAL-ASSOCIATED PROTEIN 1"/>
    <property type="match status" value="1"/>
</dbReference>
<dbReference type="InterPro" id="IPR039844">
    <property type="entry name" value="URB1"/>
</dbReference>
<dbReference type="GeneID" id="63820526"/>
<name>A0A165IL36_9APHY</name>
<dbReference type="InterPro" id="IPR021714">
    <property type="entry name" value="URB1_N"/>
</dbReference>
<keyword evidence="3" id="KW-1185">Reference proteome</keyword>
<dbReference type="RefSeq" id="XP_040770741.1">
    <property type="nucleotide sequence ID" value="XM_040903495.1"/>
</dbReference>
<dbReference type="GO" id="GO:0000463">
    <property type="term" value="P:maturation of LSU-rRNA from tricistronic rRNA transcript (SSU-rRNA, 5.8S rRNA, LSU-rRNA)"/>
    <property type="evidence" value="ECO:0007669"/>
    <property type="project" value="TreeGrafter"/>
</dbReference>
<reference evidence="2 3" key="1">
    <citation type="journal article" date="2016" name="Mol. Biol. Evol.">
        <title>Comparative Genomics of Early-Diverging Mushroom-Forming Fungi Provides Insights into the Origins of Lignocellulose Decay Capabilities.</title>
        <authorList>
            <person name="Nagy L.G."/>
            <person name="Riley R."/>
            <person name="Tritt A."/>
            <person name="Adam C."/>
            <person name="Daum C."/>
            <person name="Floudas D."/>
            <person name="Sun H."/>
            <person name="Yadav J.S."/>
            <person name="Pangilinan J."/>
            <person name="Larsson K.H."/>
            <person name="Matsuura K."/>
            <person name="Barry K."/>
            <person name="Labutti K."/>
            <person name="Kuo R."/>
            <person name="Ohm R.A."/>
            <person name="Bhattacharya S.S."/>
            <person name="Shirouzu T."/>
            <person name="Yoshinaga Y."/>
            <person name="Martin F.M."/>
            <person name="Grigoriev I.V."/>
            <person name="Hibbett D.S."/>
        </authorList>
    </citation>
    <scope>NUCLEOTIDE SEQUENCE [LARGE SCALE GENOMIC DNA]</scope>
    <source>
        <strain evidence="2 3">93-53</strain>
    </source>
</reference>
<evidence type="ECO:0000259" key="1">
    <source>
        <dbReference type="Pfam" id="PF11707"/>
    </source>
</evidence>
<dbReference type="EMBL" id="KV427605">
    <property type="protein sequence ID" value="KZT13231.1"/>
    <property type="molecule type" value="Genomic_DNA"/>
</dbReference>
<dbReference type="Pfam" id="PF11707">
    <property type="entry name" value="Npa1"/>
    <property type="match status" value="1"/>
</dbReference>
<gene>
    <name evidence="2" type="ORF">LAESUDRAFT_638827</name>
</gene>
<proteinExistence type="predicted"/>
<dbReference type="STRING" id="1314785.A0A165IL36"/>
<protein>
    <recommendedName>
        <fullName evidence="1">URB1 N-terminal domain-containing protein</fullName>
    </recommendedName>
</protein>
<evidence type="ECO:0000313" key="3">
    <source>
        <dbReference type="Proteomes" id="UP000076871"/>
    </source>
</evidence>
<dbReference type="Proteomes" id="UP000076871">
    <property type="component" value="Unassembled WGS sequence"/>
</dbReference>
<organism evidence="2 3">
    <name type="scientific">Laetiporus sulphureus 93-53</name>
    <dbReference type="NCBI Taxonomy" id="1314785"/>
    <lineage>
        <taxon>Eukaryota</taxon>
        <taxon>Fungi</taxon>
        <taxon>Dikarya</taxon>
        <taxon>Basidiomycota</taxon>
        <taxon>Agaricomycotina</taxon>
        <taxon>Agaricomycetes</taxon>
        <taxon>Polyporales</taxon>
        <taxon>Laetiporus</taxon>
    </lineage>
</organism>
<dbReference type="GO" id="GO:0005730">
    <property type="term" value="C:nucleolus"/>
    <property type="evidence" value="ECO:0007669"/>
    <property type="project" value="TreeGrafter"/>
</dbReference>
<dbReference type="PANTHER" id="PTHR13500">
    <property type="entry name" value="NUCLEOLAR PRERIBOSOMAL-ASSOCIATED PROTEIN 1"/>
    <property type="match status" value="1"/>
</dbReference>
<dbReference type="OrthoDB" id="72892at2759"/>
<evidence type="ECO:0000313" key="2">
    <source>
        <dbReference type="EMBL" id="KZT13231.1"/>
    </source>
</evidence>
<feature type="domain" description="URB1 N-terminal" evidence="1">
    <location>
        <begin position="1"/>
        <end position="49"/>
    </location>
</feature>
<dbReference type="AlphaFoldDB" id="A0A165IL36"/>
<dbReference type="GO" id="GO:0000466">
    <property type="term" value="P:maturation of 5.8S rRNA from tricistronic rRNA transcript (SSU-rRNA, 5.8S rRNA, LSU-rRNA)"/>
    <property type="evidence" value="ECO:0007669"/>
    <property type="project" value="TreeGrafter"/>
</dbReference>
<sequence>MIRNLKVNEDARQQELAIKILAACPELIARYWSSPIIALEPRLSSKWIADIAFYGSVISLPIPESSLLLQDHDRPLCNPVPPPLFTIVDNVLPSTNIKTRFSRGLQANSPLVQHCSALALVKCLLKFEAVLRTFERVANSLEEEEEGQWRRRLHEVEREIRKRVPDFQVVVSFAQKTLSDAATSSGQPSDQNSKANPMRATLLSESAQRLLRLDHRCLPFLVAEARFDVGKLLTGIQSAMLSSGSSPVNTVVGMEVLRQLHVFRLLDESDQFGWSGRASGSLHTNFWTLLKIYAANESCTIRAAIATLLERSLSNSSLFQHDATRSPFG</sequence>